<dbReference type="PROSITE" id="PS00775">
    <property type="entry name" value="GLYCOSYL_HYDROL_F3"/>
    <property type="match status" value="1"/>
</dbReference>
<dbReference type="Pfam" id="PF01915">
    <property type="entry name" value="Glyco_hydro_3_C"/>
    <property type="match status" value="1"/>
</dbReference>
<accession>A0ABP4RHA5</accession>
<dbReference type="Pfam" id="PF14310">
    <property type="entry name" value="Fn3-like"/>
    <property type="match status" value="1"/>
</dbReference>
<dbReference type="SUPFAM" id="SSF51445">
    <property type="entry name" value="(Trans)glycosidases"/>
    <property type="match status" value="1"/>
</dbReference>
<dbReference type="Proteomes" id="UP001500064">
    <property type="component" value="Unassembled WGS sequence"/>
</dbReference>
<dbReference type="SUPFAM" id="SSF52279">
    <property type="entry name" value="Beta-D-glucan exohydrolase, C-terminal domain"/>
    <property type="match status" value="1"/>
</dbReference>
<dbReference type="Pfam" id="PF00933">
    <property type="entry name" value="Glyco_hydro_3"/>
    <property type="match status" value="1"/>
</dbReference>
<name>A0ABP4RHA5_9ACTN</name>
<dbReference type="InterPro" id="IPR013783">
    <property type="entry name" value="Ig-like_fold"/>
</dbReference>
<dbReference type="SMART" id="SM01217">
    <property type="entry name" value="Fn3_like"/>
    <property type="match status" value="1"/>
</dbReference>
<dbReference type="PRINTS" id="PR00133">
    <property type="entry name" value="GLHYDRLASE3"/>
</dbReference>
<dbReference type="PANTHER" id="PTHR42715">
    <property type="entry name" value="BETA-GLUCOSIDASE"/>
    <property type="match status" value="1"/>
</dbReference>
<evidence type="ECO:0000313" key="7">
    <source>
        <dbReference type="Proteomes" id="UP001500064"/>
    </source>
</evidence>
<gene>
    <name evidence="6" type="ORF">GCM10009733_053270</name>
</gene>
<keyword evidence="7" id="KW-1185">Reference proteome</keyword>
<evidence type="ECO:0000259" key="5">
    <source>
        <dbReference type="SMART" id="SM01217"/>
    </source>
</evidence>
<dbReference type="RefSeq" id="WP_346109013.1">
    <property type="nucleotide sequence ID" value="NZ_BAAAMU010000041.1"/>
</dbReference>
<dbReference type="InterPro" id="IPR017853">
    <property type="entry name" value="GH"/>
</dbReference>
<dbReference type="InterPro" id="IPR050288">
    <property type="entry name" value="Cellulose_deg_GH3"/>
</dbReference>
<dbReference type="InterPro" id="IPR019800">
    <property type="entry name" value="Glyco_hydro_3_AS"/>
</dbReference>
<dbReference type="Gene3D" id="2.60.40.10">
    <property type="entry name" value="Immunoglobulins"/>
    <property type="match status" value="1"/>
</dbReference>
<dbReference type="Gene3D" id="3.20.20.300">
    <property type="entry name" value="Glycoside hydrolase, family 3, N-terminal domain"/>
    <property type="match status" value="1"/>
</dbReference>
<dbReference type="Gene3D" id="2.60.120.260">
    <property type="entry name" value="Galactose-binding domain-like"/>
    <property type="match status" value="1"/>
</dbReference>
<dbReference type="InterPro" id="IPR002772">
    <property type="entry name" value="Glyco_hydro_3_C"/>
</dbReference>
<feature type="domain" description="Fibronectin type III-like" evidence="5">
    <location>
        <begin position="729"/>
        <end position="796"/>
    </location>
</feature>
<reference evidence="7" key="1">
    <citation type="journal article" date="2019" name="Int. J. Syst. Evol. Microbiol.">
        <title>The Global Catalogue of Microorganisms (GCM) 10K type strain sequencing project: providing services to taxonomists for standard genome sequencing and annotation.</title>
        <authorList>
            <consortium name="The Broad Institute Genomics Platform"/>
            <consortium name="The Broad Institute Genome Sequencing Center for Infectious Disease"/>
            <person name="Wu L."/>
            <person name="Ma J."/>
        </authorList>
    </citation>
    <scope>NUCLEOTIDE SEQUENCE [LARGE SCALE GENOMIC DNA]</scope>
    <source>
        <strain evidence="7">JCM 13929</strain>
    </source>
</reference>
<comment type="caution">
    <text evidence="6">The sequence shown here is derived from an EMBL/GenBank/DDBJ whole genome shotgun (WGS) entry which is preliminary data.</text>
</comment>
<keyword evidence="2 4" id="KW-0378">Hydrolase</keyword>
<comment type="similarity">
    <text evidence="1 4">Belongs to the glycosyl hydrolase 3 family.</text>
</comment>
<dbReference type="InterPro" id="IPR036881">
    <property type="entry name" value="Glyco_hydro_3_C_sf"/>
</dbReference>
<dbReference type="InterPro" id="IPR036962">
    <property type="entry name" value="Glyco_hydro_3_N_sf"/>
</dbReference>
<dbReference type="InterPro" id="IPR001764">
    <property type="entry name" value="Glyco_hydro_3_N"/>
</dbReference>
<evidence type="ECO:0000256" key="2">
    <source>
        <dbReference type="ARBA" id="ARBA00022801"/>
    </source>
</evidence>
<evidence type="ECO:0000256" key="3">
    <source>
        <dbReference type="ARBA" id="ARBA00023277"/>
    </source>
</evidence>
<evidence type="ECO:0000313" key="6">
    <source>
        <dbReference type="EMBL" id="GAA1649557.1"/>
    </source>
</evidence>
<keyword evidence="4" id="KW-0326">Glycosidase</keyword>
<keyword evidence="3" id="KW-0119">Carbohydrate metabolism</keyword>
<dbReference type="EMBL" id="BAAAMU010000041">
    <property type="protein sequence ID" value="GAA1649557.1"/>
    <property type="molecule type" value="Genomic_DNA"/>
</dbReference>
<evidence type="ECO:0000256" key="1">
    <source>
        <dbReference type="ARBA" id="ARBA00005336"/>
    </source>
</evidence>
<sequence length="808" mass="84998">MTSPHPVATGHEALIGSLDLPAKVALLTGASMFTLRPEPSIGLGEMRMSDGPTGVRGLTFTGGRTVALFPNATLLAAAWNPASAYEVGRMLAEEAVAQGIHVVLGPTINLHRSPLGGRLFEAYSEDPLLSGVLAAAYVRGLQDHGVGACLKHLVANESETARHTVDSVVDEATLRELYLLPFEIAVADADAWSIMAAYNKVNGTPATEQHHVINEIVKGEWGYRGLIVSDWWATTSAAPAANGGLDLVMPGPGGPWGRHLVDAVTAGDVDKAVIDDHVRRLLLLAERAGVLGEPRERQAPVPAPDSPMRREQLTRLAAEGMTVLKNERATLPLARGATVALIGRHALETIDMGGGSAQVNPPYQVSVAEGLTALLGDAVAVTDGVEARHRPVPAAAGFAVHPVTGEPGVQVSVHAEDGSVIDERHAASGVAMIGIDDDLPEPPHAVRLRARLPQGGKLQVGGIGAGAWEVRVGQLVERFELTLDSGDVGEAVLRPPGGTTLADAEPGDLLETEVTLAETAGRGRRGLYGLVARPAPENVDAVVARAVSAAQDADVAVVVVGLTEEQETESVDKTTLRLPGAQDALVAAVAAAARRTVVVVNAATPILMPWLDQVDAVLWAGLPGQEGGHAVAATLLGDIEPAGRLVTTFPAADEAGPAWSVTPVEGRLEYTEGAFVGYRGHDRGPAPAFWFGHGLGYSTWEYSDAAILDGQGHRLAVTVTNTGGRTSREVVQVYFRPTDDRRPVRLVGWQAATVEPGESARVEVATDPRLWRYWDETRAAWTPLPSQGRIIFARGLGDVRATLELSGR</sequence>
<protein>
    <submittedName>
        <fullName evidence="6">Glycoside hydrolase family 3 C-terminal domain-containing protein</fullName>
    </submittedName>
</protein>
<dbReference type="Gene3D" id="3.40.50.1700">
    <property type="entry name" value="Glycoside hydrolase family 3 C-terminal domain"/>
    <property type="match status" value="1"/>
</dbReference>
<dbReference type="GO" id="GO:0016787">
    <property type="term" value="F:hydrolase activity"/>
    <property type="evidence" value="ECO:0007669"/>
    <property type="project" value="UniProtKB-KW"/>
</dbReference>
<dbReference type="InterPro" id="IPR026891">
    <property type="entry name" value="Fn3-like"/>
</dbReference>
<proteinExistence type="inferred from homology"/>
<organism evidence="6 7">
    <name type="scientific">Nonomuraea maheshkhaliensis</name>
    <dbReference type="NCBI Taxonomy" id="419590"/>
    <lineage>
        <taxon>Bacteria</taxon>
        <taxon>Bacillati</taxon>
        <taxon>Actinomycetota</taxon>
        <taxon>Actinomycetes</taxon>
        <taxon>Streptosporangiales</taxon>
        <taxon>Streptosporangiaceae</taxon>
        <taxon>Nonomuraea</taxon>
    </lineage>
</organism>
<dbReference type="PANTHER" id="PTHR42715:SF10">
    <property type="entry name" value="BETA-GLUCOSIDASE"/>
    <property type="match status" value="1"/>
</dbReference>
<evidence type="ECO:0000256" key="4">
    <source>
        <dbReference type="RuleBase" id="RU361161"/>
    </source>
</evidence>